<evidence type="ECO:0000256" key="3">
    <source>
        <dbReference type="ARBA" id="ARBA00007078"/>
    </source>
</evidence>
<dbReference type="GO" id="GO:0005524">
    <property type="term" value="F:ATP binding"/>
    <property type="evidence" value="ECO:0007669"/>
    <property type="project" value="UniProtKB-UniRule"/>
</dbReference>
<feature type="domain" description="Methionyl/Valyl/Leucyl/Isoleucyl-tRNA synthetase anticodon-binding" evidence="17">
    <location>
        <begin position="699"/>
        <end position="842"/>
    </location>
</feature>
<proteinExistence type="inferred from homology"/>
<comment type="function">
    <text evidence="13 15">Catalyzes the attachment of isoleucine to tRNA(Ile). As IleRS can inadvertently accommodate and process structurally similar amino acids such as valine, to avoid such errors it has two additional distinct tRNA(Ile)-dependent editing activities. One activity is designated as 'pretransfer' editing and involves the hydrolysis of activated Val-AMP. The other activity is designated 'posttransfer' editing and involves deacylation of mischarged Val-tRNA(Ile).</text>
</comment>
<evidence type="ECO:0000256" key="8">
    <source>
        <dbReference type="ARBA" id="ARBA00022741"/>
    </source>
</evidence>
<comment type="catalytic activity">
    <reaction evidence="14 15">
        <text>tRNA(Ile) + L-isoleucine + ATP = L-isoleucyl-tRNA(Ile) + AMP + diphosphate</text>
        <dbReference type="Rhea" id="RHEA:11060"/>
        <dbReference type="Rhea" id="RHEA-COMP:9666"/>
        <dbReference type="Rhea" id="RHEA-COMP:9695"/>
        <dbReference type="ChEBI" id="CHEBI:30616"/>
        <dbReference type="ChEBI" id="CHEBI:33019"/>
        <dbReference type="ChEBI" id="CHEBI:58045"/>
        <dbReference type="ChEBI" id="CHEBI:78442"/>
        <dbReference type="ChEBI" id="CHEBI:78528"/>
        <dbReference type="ChEBI" id="CHEBI:456215"/>
        <dbReference type="EC" id="6.1.1.5"/>
    </reaction>
</comment>
<comment type="similarity">
    <text evidence="3 15">Belongs to the class-I aminoacyl-tRNA synthetase family. IleS type 2 subfamily.</text>
</comment>
<dbReference type="EC" id="6.1.1.5" evidence="15"/>
<dbReference type="InterPro" id="IPR033709">
    <property type="entry name" value="Anticodon_Ile_ABEc"/>
</dbReference>
<feature type="short sequence motif" description="'KMSKS' region" evidence="15">
    <location>
        <begin position="618"/>
        <end position="622"/>
    </location>
</feature>
<evidence type="ECO:0000256" key="6">
    <source>
        <dbReference type="ARBA" id="ARBA00022598"/>
    </source>
</evidence>
<evidence type="ECO:0000259" key="17">
    <source>
        <dbReference type="Pfam" id="PF08264"/>
    </source>
</evidence>
<dbReference type="CDD" id="cd07961">
    <property type="entry name" value="Anticodon_Ia_Ile_ABEc"/>
    <property type="match status" value="1"/>
</dbReference>
<dbReference type="Pfam" id="PF00133">
    <property type="entry name" value="tRNA-synt_1"/>
    <property type="match status" value="1"/>
</dbReference>
<evidence type="ECO:0000256" key="5">
    <source>
        <dbReference type="ARBA" id="ARBA00022490"/>
    </source>
</evidence>
<comment type="domain">
    <text evidence="15">IleRS has two distinct active sites: one for aminoacylation and one for editing. The misactivated valine is translocated from the active site to the editing site, which sterically excludes the correctly activated isoleucine. The single editing site contains two valyl binding pockets, one specific for each substrate (Val-AMP or Val-tRNA(Ile)).</text>
</comment>
<feature type="binding site" evidence="15">
    <location>
        <position position="621"/>
    </location>
    <ligand>
        <name>ATP</name>
        <dbReference type="ChEBI" id="CHEBI:30616"/>
    </ligand>
</feature>
<keyword evidence="8 15" id="KW-0547">Nucleotide-binding</keyword>
<evidence type="ECO:0000256" key="10">
    <source>
        <dbReference type="ARBA" id="ARBA00022840"/>
    </source>
</evidence>
<reference evidence="18 19" key="1">
    <citation type="journal article" date="2016" name="Nat. Commun.">
        <title>Thousands of microbial genomes shed light on interconnected biogeochemical processes in an aquifer system.</title>
        <authorList>
            <person name="Anantharaman K."/>
            <person name="Brown C.T."/>
            <person name="Hug L.A."/>
            <person name="Sharon I."/>
            <person name="Castelle C.J."/>
            <person name="Probst A.J."/>
            <person name="Thomas B.C."/>
            <person name="Singh A."/>
            <person name="Wilkins M.J."/>
            <person name="Karaoz U."/>
            <person name="Brodie E.L."/>
            <person name="Williams K.H."/>
            <person name="Hubbard S.S."/>
            <person name="Banfield J.F."/>
        </authorList>
    </citation>
    <scope>NUCLEOTIDE SEQUENCE [LARGE SCALE GENOMIC DNA]</scope>
</reference>
<feature type="domain" description="Aminoacyl-tRNA synthetase class Ia" evidence="16">
    <location>
        <begin position="11"/>
        <end position="656"/>
    </location>
</feature>
<dbReference type="PRINTS" id="PR00984">
    <property type="entry name" value="TRNASYNTHILE"/>
</dbReference>
<dbReference type="Pfam" id="PF08264">
    <property type="entry name" value="Anticodon_1"/>
    <property type="match status" value="1"/>
</dbReference>
<dbReference type="SUPFAM" id="SSF50677">
    <property type="entry name" value="ValRS/IleRS/LeuRS editing domain"/>
    <property type="match status" value="1"/>
</dbReference>
<dbReference type="Proteomes" id="UP000177349">
    <property type="component" value="Unassembled WGS sequence"/>
</dbReference>
<dbReference type="AlphaFoldDB" id="A0A1G2BV86"/>
<evidence type="ECO:0000313" key="18">
    <source>
        <dbReference type="EMBL" id="OGY92469.1"/>
    </source>
</evidence>
<keyword evidence="5 15" id="KW-0963">Cytoplasm</keyword>
<dbReference type="GO" id="GO:0005737">
    <property type="term" value="C:cytoplasm"/>
    <property type="evidence" value="ECO:0007669"/>
    <property type="project" value="UniProtKB-SubCell"/>
</dbReference>
<evidence type="ECO:0000256" key="13">
    <source>
        <dbReference type="ARBA" id="ARBA00025217"/>
    </source>
</evidence>
<name>A0A1G2BV86_9BACT</name>
<protein>
    <recommendedName>
        <fullName evidence="15">Isoleucine--tRNA ligase</fullName>
        <ecNumber evidence="15">6.1.1.5</ecNumber>
    </recommendedName>
    <alternativeName>
        <fullName evidence="15">Isoleucyl-tRNA synthetase</fullName>
        <shortName evidence="15">IleRS</shortName>
    </alternativeName>
</protein>
<dbReference type="InterPro" id="IPR014729">
    <property type="entry name" value="Rossmann-like_a/b/a_fold"/>
</dbReference>
<dbReference type="GO" id="GO:0002161">
    <property type="term" value="F:aminoacyl-tRNA deacylase activity"/>
    <property type="evidence" value="ECO:0007669"/>
    <property type="project" value="InterPro"/>
</dbReference>
<dbReference type="Pfam" id="PF19302">
    <property type="entry name" value="DUF5915"/>
    <property type="match status" value="1"/>
</dbReference>
<dbReference type="GO" id="GO:0000049">
    <property type="term" value="F:tRNA binding"/>
    <property type="evidence" value="ECO:0007669"/>
    <property type="project" value="InterPro"/>
</dbReference>
<dbReference type="GO" id="GO:0006428">
    <property type="term" value="P:isoleucyl-tRNA aminoacylation"/>
    <property type="evidence" value="ECO:0007669"/>
    <property type="project" value="UniProtKB-UniRule"/>
</dbReference>
<dbReference type="CDD" id="cd00818">
    <property type="entry name" value="IleRS_core"/>
    <property type="match status" value="1"/>
</dbReference>
<evidence type="ECO:0000256" key="12">
    <source>
        <dbReference type="ARBA" id="ARBA00023146"/>
    </source>
</evidence>
<evidence type="ECO:0000256" key="14">
    <source>
        <dbReference type="ARBA" id="ARBA00048359"/>
    </source>
</evidence>
<accession>A0A1G2BV86</accession>
<comment type="subcellular location">
    <subcellularLocation>
        <location evidence="2 15">Cytoplasm</location>
    </subcellularLocation>
</comment>
<comment type="caution">
    <text evidence="18">The sequence shown here is derived from an EMBL/GenBank/DDBJ whole genome shotgun (WGS) entry which is preliminary data.</text>
</comment>
<evidence type="ECO:0000256" key="7">
    <source>
        <dbReference type="ARBA" id="ARBA00022723"/>
    </source>
</evidence>
<dbReference type="InterPro" id="IPR009008">
    <property type="entry name" value="Val/Leu/Ile-tRNA-synth_edit"/>
</dbReference>
<feature type="short sequence motif" description="'HIGH' region" evidence="15">
    <location>
        <begin position="41"/>
        <end position="51"/>
    </location>
</feature>
<keyword evidence="9 15" id="KW-0862">Zinc</keyword>
<dbReference type="InterPro" id="IPR001412">
    <property type="entry name" value="aa-tRNA-synth_I_CS"/>
</dbReference>
<dbReference type="FunFam" id="3.40.50.620:FF:000063">
    <property type="entry name" value="Isoleucine--tRNA ligase"/>
    <property type="match status" value="1"/>
</dbReference>
<evidence type="ECO:0000256" key="4">
    <source>
        <dbReference type="ARBA" id="ARBA00011245"/>
    </source>
</evidence>
<keyword evidence="7 15" id="KW-0479">Metal-binding</keyword>
<dbReference type="HAMAP" id="MF_02003">
    <property type="entry name" value="Ile_tRNA_synth_type2"/>
    <property type="match status" value="1"/>
</dbReference>
<dbReference type="InterPro" id="IPR023586">
    <property type="entry name" value="Ile-tRNA-ligase_type2"/>
</dbReference>
<dbReference type="SUPFAM" id="SSF47323">
    <property type="entry name" value="Anticodon-binding domain of a subclass of class I aminoacyl-tRNA synthetases"/>
    <property type="match status" value="1"/>
</dbReference>
<sequence>MLNIPQKEQEILAFWKKEGIPEKSLNKESPQGDYVFYDGPPFATGLPHYGHILSSVIKDVVPRYWTMKGYHVRRRWGWDCHGLPIENLVEKKLNISGKKQIEALGIDKFNETCRNEVLTYTAAWKEMVDRIGRWIEFDNAYKTMDTTYMESVWWALKTFWDKGLVYEGRKVLLYCPRCETPISKFEVAMDNSYEEVTEIAVTVKFRLHPRQKIGDWMTDEASYMLAWTTTPWTLPGNVALAVGDDVAYVIVKNRKAEPADMDEVYILARERLQELLGDAYAILGTVIGKDLRGLTYEPLYEIPAVTATGKRSYYVASADFVTTEDGTGIVHTAVIYGEDDYALGVKLDLPMVPLLSTQGKFTDKAPKLVQEMSFKEGDEIVILDLQQRNLLFKQEQFIHSYPHCWRCESPLFYNAITAWFVNIQKVKDKLIKLNEKIHWYPEHLKHGRFLNNLETAPDWNISRNRYWATALPFWKCDDEACGMAVCVGSIVELKKLATNFSEVYPSEKIEDIDLHKHVIDAVILNCRKCGGMMHRIPEVIDCWVESGSMPFAEYHYPFENEAEFKRRQKGDGKYIAEYISQTRAWFYYMHVVSSVLFDDIAFKNVVTTGTILNESGKKMSKSRKNYPDPWKIINEYGSDALRFYLMNSVVMQAENLNFSEKDVKEVYNKVMNTLYNVVSFYSLYAGSGVTDAVSNHMLDRWIVGKLNVFFAELTKAMDSYNTVRATRAISDFIQELSTWYVRRSRERFKDEQTRPEAVATLRTVLRGLAKAIAPFTPFAAEHIWQTVRGEGESVHLATWPRTNKQHIDEPMLERMDAARALVEKAHALRASAGIKVRQPLSKLETTADLPNDLKAIVADEVNVKEVLTVKKVGEGESIVSDEIKSVSLHTALTDELKTEGTVRELVRTTNALRKVKGLKPSDTVTVSYFTASDFLRKVIEQHGEHLRRQTIASAWQSMAEKPSDAPAASVNGEEIILIL</sequence>
<evidence type="ECO:0000259" key="16">
    <source>
        <dbReference type="Pfam" id="PF00133"/>
    </source>
</evidence>
<dbReference type="PANTHER" id="PTHR42780:SF1">
    <property type="entry name" value="ISOLEUCINE--TRNA LIGASE, CYTOPLASMIC"/>
    <property type="match status" value="1"/>
</dbReference>
<evidence type="ECO:0000256" key="15">
    <source>
        <dbReference type="HAMAP-Rule" id="MF_02003"/>
    </source>
</evidence>
<keyword evidence="6 15" id="KW-0436">Ligase</keyword>
<evidence type="ECO:0000256" key="2">
    <source>
        <dbReference type="ARBA" id="ARBA00004496"/>
    </source>
</evidence>
<dbReference type="InterPro" id="IPR002301">
    <property type="entry name" value="Ile-tRNA-ligase"/>
</dbReference>
<comment type="subunit">
    <text evidence="4 15">Monomer.</text>
</comment>
<keyword evidence="11 15" id="KW-0648">Protein biosynthesis</keyword>
<evidence type="ECO:0000256" key="1">
    <source>
        <dbReference type="ARBA" id="ARBA00001947"/>
    </source>
</evidence>
<evidence type="ECO:0000256" key="9">
    <source>
        <dbReference type="ARBA" id="ARBA00022833"/>
    </source>
</evidence>
<dbReference type="InterPro" id="IPR013155">
    <property type="entry name" value="M/V/L/I-tRNA-synth_anticd-bd"/>
</dbReference>
<dbReference type="Gene3D" id="1.10.730.10">
    <property type="entry name" value="Isoleucyl-tRNA Synthetase, Domain 1"/>
    <property type="match status" value="1"/>
</dbReference>
<evidence type="ECO:0000256" key="11">
    <source>
        <dbReference type="ARBA" id="ARBA00022917"/>
    </source>
</evidence>
<dbReference type="InterPro" id="IPR002300">
    <property type="entry name" value="aa-tRNA-synth_Ia"/>
</dbReference>
<dbReference type="SUPFAM" id="SSF52374">
    <property type="entry name" value="Nucleotidylyl transferase"/>
    <property type="match status" value="1"/>
</dbReference>
<organism evidence="18 19">
    <name type="scientific">Candidatus Komeilibacteria bacterium RIFCSPLOWO2_01_FULL_53_11</name>
    <dbReference type="NCBI Taxonomy" id="1798552"/>
    <lineage>
        <taxon>Bacteria</taxon>
        <taxon>Candidatus Komeiliibacteriota</taxon>
    </lineage>
</organism>
<dbReference type="PROSITE" id="PS00178">
    <property type="entry name" value="AA_TRNA_LIGASE_I"/>
    <property type="match status" value="1"/>
</dbReference>
<evidence type="ECO:0000313" key="19">
    <source>
        <dbReference type="Proteomes" id="UP000177349"/>
    </source>
</evidence>
<keyword evidence="12 15" id="KW-0030">Aminoacyl-tRNA synthetase</keyword>
<dbReference type="GO" id="GO:0004822">
    <property type="term" value="F:isoleucine-tRNA ligase activity"/>
    <property type="evidence" value="ECO:0007669"/>
    <property type="project" value="UniProtKB-UniRule"/>
</dbReference>
<dbReference type="Gene3D" id="3.40.50.620">
    <property type="entry name" value="HUPs"/>
    <property type="match status" value="2"/>
</dbReference>
<dbReference type="GO" id="GO:0008270">
    <property type="term" value="F:zinc ion binding"/>
    <property type="evidence" value="ECO:0007669"/>
    <property type="project" value="UniProtKB-UniRule"/>
</dbReference>
<dbReference type="EMBL" id="MHKN01000016">
    <property type="protein sequence ID" value="OGY92469.1"/>
    <property type="molecule type" value="Genomic_DNA"/>
</dbReference>
<dbReference type="PANTHER" id="PTHR42780">
    <property type="entry name" value="SOLEUCYL-TRNA SYNTHETASE"/>
    <property type="match status" value="1"/>
</dbReference>
<keyword evidence="10 15" id="KW-0067">ATP-binding</keyword>
<gene>
    <name evidence="15" type="primary">ileS</name>
    <name evidence="18" type="ORF">A3B31_01135</name>
</gene>
<dbReference type="InterPro" id="IPR009080">
    <property type="entry name" value="tRNAsynth_Ia_anticodon-bd"/>
</dbReference>
<dbReference type="NCBIfam" id="TIGR00392">
    <property type="entry name" value="ileS"/>
    <property type="match status" value="1"/>
</dbReference>
<comment type="cofactor">
    <cofactor evidence="1 15">
        <name>Zn(2+)</name>
        <dbReference type="ChEBI" id="CHEBI:29105"/>
    </cofactor>
</comment>